<dbReference type="NCBIfam" id="TIGR02281">
    <property type="entry name" value="clan_AA_DTGA"/>
    <property type="match status" value="1"/>
</dbReference>
<name>A0A1H8B2G6_9RHOB</name>
<accession>A0A1H8B2G6</accession>
<keyword evidence="1" id="KW-1133">Transmembrane helix</keyword>
<dbReference type="CDD" id="cd05483">
    <property type="entry name" value="retropepsin_like_bacteria"/>
    <property type="match status" value="1"/>
</dbReference>
<dbReference type="InterPro" id="IPR034122">
    <property type="entry name" value="Retropepsin-like_bacterial"/>
</dbReference>
<proteinExistence type="predicted"/>
<evidence type="ECO:0000313" key="3">
    <source>
        <dbReference type="Proteomes" id="UP000198761"/>
    </source>
</evidence>
<sequence>MDSDRITQLIYLALILAAVSGWVMVEYRGRLGQAMRAAMGWGLIFVGVAAGYALWSDIRHSEQPIQAMVQGRIEVPRAPDGHYYLTLQVNGAPVTFLVDTGATNIVLSRRDAEAAGIDPGALAYIGSANTANGTVSTARVRLDSLALGDVVDAGISAYVTSGAMMDSLLGMDYLRRYRIEIDGAKMILSR</sequence>
<keyword evidence="3" id="KW-1185">Reference proteome</keyword>
<dbReference type="AlphaFoldDB" id="A0A1H8B2G6"/>
<organism evidence="2 3">
    <name type="scientific">Gemmobacter aquatilis</name>
    <dbReference type="NCBI Taxonomy" id="933059"/>
    <lineage>
        <taxon>Bacteria</taxon>
        <taxon>Pseudomonadati</taxon>
        <taxon>Pseudomonadota</taxon>
        <taxon>Alphaproteobacteria</taxon>
        <taxon>Rhodobacterales</taxon>
        <taxon>Paracoccaceae</taxon>
        <taxon>Gemmobacter</taxon>
    </lineage>
</organism>
<dbReference type="OrthoDB" id="7595324at2"/>
<dbReference type="Gene3D" id="2.40.70.10">
    <property type="entry name" value="Acid Proteases"/>
    <property type="match status" value="1"/>
</dbReference>
<dbReference type="SUPFAM" id="SSF50630">
    <property type="entry name" value="Acid proteases"/>
    <property type="match status" value="1"/>
</dbReference>
<keyword evidence="1" id="KW-0472">Membrane</keyword>
<dbReference type="GO" id="GO:0004190">
    <property type="term" value="F:aspartic-type endopeptidase activity"/>
    <property type="evidence" value="ECO:0007669"/>
    <property type="project" value="InterPro"/>
</dbReference>
<dbReference type="STRING" id="933059.SAMN04488103_10228"/>
<keyword evidence="2" id="KW-0645">Protease</keyword>
<dbReference type="GO" id="GO:0006508">
    <property type="term" value="P:proteolysis"/>
    <property type="evidence" value="ECO:0007669"/>
    <property type="project" value="UniProtKB-KW"/>
</dbReference>
<evidence type="ECO:0000256" key="1">
    <source>
        <dbReference type="SAM" id="Phobius"/>
    </source>
</evidence>
<keyword evidence="1" id="KW-0812">Transmembrane</keyword>
<dbReference type="InterPro" id="IPR001969">
    <property type="entry name" value="Aspartic_peptidase_AS"/>
</dbReference>
<reference evidence="2 3" key="1">
    <citation type="submission" date="2016-10" db="EMBL/GenBank/DDBJ databases">
        <authorList>
            <person name="de Groot N.N."/>
        </authorList>
    </citation>
    <scope>NUCLEOTIDE SEQUENCE [LARGE SCALE GENOMIC DNA]</scope>
    <source>
        <strain evidence="2 3">DSM 3857</strain>
    </source>
</reference>
<dbReference type="RefSeq" id="WP_091297281.1">
    <property type="nucleotide sequence ID" value="NZ_FOCE01000002.1"/>
</dbReference>
<dbReference type="InterPro" id="IPR021109">
    <property type="entry name" value="Peptidase_aspartic_dom_sf"/>
</dbReference>
<dbReference type="Pfam" id="PF13975">
    <property type="entry name" value="gag-asp_proteas"/>
    <property type="match status" value="1"/>
</dbReference>
<keyword evidence="2" id="KW-0378">Hydrolase</keyword>
<feature type="transmembrane region" description="Helical" evidence="1">
    <location>
        <begin position="37"/>
        <end position="55"/>
    </location>
</feature>
<feature type="transmembrane region" description="Helical" evidence="1">
    <location>
        <begin position="6"/>
        <end position="25"/>
    </location>
</feature>
<dbReference type="PROSITE" id="PS00141">
    <property type="entry name" value="ASP_PROTEASE"/>
    <property type="match status" value="1"/>
</dbReference>
<evidence type="ECO:0000313" key="2">
    <source>
        <dbReference type="EMBL" id="SEM76943.1"/>
    </source>
</evidence>
<protein>
    <submittedName>
        <fullName evidence="2">Aspartyl protease family protein</fullName>
    </submittedName>
</protein>
<dbReference type="Proteomes" id="UP000198761">
    <property type="component" value="Unassembled WGS sequence"/>
</dbReference>
<dbReference type="InterPro" id="IPR011969">
    <property type="entry name" value="Clan_AA_Asp_peptidase_C"/>
</dbReference>
<dbReference type="EMBL" id="FOCE01000002">
    <property type="protein sequence ID" value="SEM76943.1"/>
    <property type="molecule type" value="Genomic_DNA"/>
</dbReference>
<gene>
    <name evidence="2" type="ORF">SAMN04488103_10228</name>
</gene>